<dbReference type="EMBL" id="FORH01000003">
    <property type="protein sequence ID" value="SFJ43315.1"/>
    <property type="molecule type" value="Genomic_DNA"/>
</dbReference>
<keyword evidence="10" id="KW-0804">Transcription</keyword>
<dbReference type="PROSITE" id="PS50045">
    <property type="entry name" value="SIGMA54_INTERACT_4"/>
    <property type="match status" value="1"/>
</dbReference>
<dbReference type="STRING" id="588602.SAMN04487991_2152"/>
<keyword evidence="5" id="KW-0067">ATP-binding</keyword>
<dbReference type="Pfam" id="PF00072">
    <property type="entry name" value="Response_reg"/>
    <property type="match status" value="1"/>
</dbReference>
<feature type="modified residue" description="4-aspartylphosphate" evidence="11">
    <location>
        <position position="69"/>
    </location>
</feature>
<dbReference type="GO" id="GO:0006355">
    <property type="term" value="P:regulation of DNA-templated transcription"/>
    <property type="evidence" value="ECO:0007669"/>
    <property type="project" value="InterPro"/>
</dbReference>
<comment type="subunit">
    <text evidence="2">Interacts with sigma-54.</text>
</comment>
<dbReference type="Pfam" id="PF25601">
    <property type="entry name" value="AAA_lid_14"/>
    <property type="match status" value="1"/>
</dbReference>
<keyword evidence="8 14" id="KW-0238">DNA-binding</keyword>
<dbReference type="Gene3D" id="1.10.8.60">
    <property type="match status" value="1"/>
</dbReference>
<dbReference type="Gene3D" id="3.40.50.2300">
    <property type="match status" value="1"/>
</dbReference>
<keyword evidence="9" id="KW-0010">Activator</keyword>
<evidence type="ECO:0000256" key="9">
    <source>
        <dbReference type="ARBA" id="ARBA00023159"/>
    </source>
</evidence>
<dbReference type="SMART" id="SM00382">
    <property type="entry name" value="AAA"/>
    <property type="match status" value="1"/>
</dbReference>
<reference evidence="15" key="1">
    <citation type="submission" date="2016-10" db="EMBL/GenBank/DDBJ databases">
        <authorList>
            <person name="Varghese N."/>
            <person name="Submissions S."/>
        </authorList>
    </citation>
    <scope>NUCLEOTIDE SEQUENCE [LARGE SCALE GENOMIC DNA]</scope>
    <source>
        <strain evidence="15">DSM 26471</strain>
    </source>
</reference>
<dbReference type="InterPro" id="IPR025943">
    <property type="entry name" value="Sigma_54_int_dom_ATP-bd_2"/>
</dbReference>
<evidence type="ECO:0000256" key="3">
    <source>
        <dbReference type="ARBA" id="ARBA00015308"/>
    </source>
</evidence>
<evidence type="ECO:0000313" key="14">
    <source>
        <dbReference type="EMBL" id="SFJ43315.1"/>
    </source>
</evidence>
<dbReference type="Pfam" id="PF00158">
    <property type="entry name" value="Sigma54_activat"/>
    <property type="match status" value="1"/>
</dbReference>
<comment type="function">
    <text evidence="1">Required for activation of most nif operons, which are directly involved in nitrogen fixation.</text>
</comment>
<keyword evidence="15" id="KW-1185">Reference proteome</keyword>
<dbReference type="InterPro" id="IPR002078">
    <property type="entry name" value="Sigma_54_int"/>
</dbReference>
<organism evidence="14 15">
    <name type="scientific">Celeribacter neptunius</name>
    <dbReference type="NCBI Taxonomy" id="588602"/>
    <lineage>
        <taxon>Bacteria</taxon>
        <taxon>Pseudomonadati</taxon>
        <taxon>Pseudomonadota</taxon>
        <taxon>Alphaproteobacteria</taxon>
        <taxon>Rhodobacterales</taxon>
        <taxon>Roseobacteraceae</taxon>
        <taxon>Celeribacter</taxon>
    </lineage>
</organism>
<evidence type="ECO:0000256" key="11">
    <source>
        <dbReference type="PROSITE-ProRule" id="PRU00169"/>
    </source>
</evidence>
<dbReference type="RefSeq" id="WP_245781176.1">
    <property type="nucleotide sequence ID" value="NZ_FORH01000003.1"/>
</dbReference>
<accession>A0A1I3RAV5</accession>
<dbReference type="CDD" id="cd00009">
    <property type="entry name" value="AAA"/>
    <property type="match status" value="1"/>
</dbReference>
<keyword evidence="6" id="KW-0902">Two-component regulatory system</keyword>
<keyword evidence="4" id="KW-0547">Nucleotide-binding</keyword>
<dbReference type="SUPFAM" id="SSF52540">
    <property type="entry name" value="P-loop containing nucleoside triphosphate hydrolases"/>
    <property type="match status" value="1"/>
</dbReference>
<evidence type="ECO:0000256" key="1">
    <source>
        <dbReference type="ARBA" id="ARBA00002167"/>
    </source>
</evidence>
<dbReference type="SUPFAM" id="SSF52172">
    <property type="entry name" value="CheY-like"/>
    <property type="match status" value="1"/>
</dbReference>
<evidence type="ECO:0000256" key="6">
    <source>
        <dbReference type="ARBA" id="ARBA00023012"/>
    </source>
</evidence>
<dbReference type="InterPro" id="IPR011006">
    <property type="entry name" value="CheY-like_superfamily"/>
</dbReference>
<evidence type="ECO:0000256" key="7">
    <source>
        <dbReference type="ARBA" id="ARBA00023015"/>
    </source>
</evidence>
<dbReference type="CDD" id="cd00156">
    <property type="entry name" value="REC"/>
    <property type="match status" value="1"/>
</dbReference>
<feature type="domain" description="Response regulatory" evidence="13">
    <location>
        <begin position="20"/>
        <end position="134"/>
    </location>
</feature>
<dbReference type="InterPro" id="IPR009057">
    <property type="entry name" value="Homeodomain-like_sf"/>
</dbReference>
<dbReference type="Pfam" id="PF02954">
    <property type="entry name" value="HTH_8"/>
    <property type="match status" value="1"/>
</dbReference>
<dbReference type="InterPro" id="IPR003593">
    <property type="entry name" value="AAA+_ATPase"/>
</dbReference>
<keyword evidence="7" id="KW-0805">Transcription regulation</keyword>
<protein>
    <recommendedName>
        <fullName evidence="3">Nif-specific regulatory protein</fullName>
    </recommendedName>
</protein>
<dbReference type="InterPro" id="IPR002197">
    <property type="entry name" value="HTH_Fis"/>
</dbReference>
<evidence type="ECO:0000256" key="2">
    <source>
        <dbReference type="ARBA" id="ARBA00011135"/>
    </source>
</evidence>
<keyword evidence="11" id="KW-0597">Phosphoprotein</keyword>
<dbReference type="InterPro" id="IPR027417">
    <property type="entry name" value="P-loop_NTPase"/>
</dbReference>
<dbReference type="GO" id="GO:0005524">
    <property type="term" value="F:ATP binding"/>
    <property type="evidence" value="ECO:0007669"/>
    <property type="project" value="UniProtKB-KW"/>
</dbReference>
<dbReference type="PANTHER" id="PTHR32071">
    <property type="entry name" value="TRANSCRIPTIONAL REGULATORY PROTEIN"/>
    <property type="match status" value="1"/>
</dbReference>
<proteinExistence type="predicted"/>
<feature type="domain" description="Sigma-54 factor interaction" evidence="12">
    <location>
        <begin position="163"/>
        <end position="392"/>
    </location>
</feature>
<dbReference type="InterPro" id="IPR001789">
    <property type="entry name" value="Sig_transdc_resp-reg_receiver"/>
</dbReference>
<dbReference type="InterPro" id="IPR025944">
    <property type="entry name" value="Sigma_54_int_dom_CS"/>
</dbReference>
<evidence type="ECO:0000256" key="8">
    <source>
        <dbReference type="ARBA" id="ARBA00023125"/>
    </source>
</evidence>
<dbReference type="PROSITE" id="PS50110">
    <property type="entry name" value="RESPONSE_REGULATORY"/>
    <property type="match status" value="1"/>
</dbReference>
<evidence type="ECO:0000313" key="15">
    <source>
        <dbReference type="Proteomes" id="UP000199630"/>
    </source>
</evidence>
<dbReference type="InterPro" id="IPR058031">
    <property type="entry name" value="AAA_lid_NorR"/>
</dbReference>
<dbReference type="PRINTS" id="PR01590">
    <property type="entry name" value="HTHFIS"/>
</dbReference>
<dbReference type="SUPFAM" id="SSF46689">
    <property type="entry name" value="Homeodomain-like"/>
    <property type="match status" value="1"/>
</dbReference>
<dbReference type="PANTHER" id="PTHR32071:SF91">
    <property type="entry name" value="TUNGSTATE-RESPONSIVE TWO COMPONENT SIGMA54-DEPENDENT SIGNAL TRANSDUCTION SYSTEM RESPONSE REGULATOR FIS FAMILY"/>
    <property type="match status" value="1"/>
</dbReference>
<dbReference type="SMART" id="SM00448">
    <property type="entry name" value="REC"/>
    <property type="match status" value="1"/>
</dbReference>
<dbReference type="Gene3D" id="3.40.50.300">
    <property type="entry name" value="P-loop containing nucleotide triphosphate hydrolases"/>
    <property type="match status" value="1"/>
</dbReference>
<evidence type="ECO:0000259" key="13">
    <source>
        <dbReference type="PROSITE" id="PS50110"/>
    </source>
</evidence>
<evidence type="ECO:0000259" key="12">
    <source>
        <dbReference type="PROSITE" id="PS50045"/>
    </source>
</evidence>
<evidence type="ECO:0000256" key="4">
    <source>
        <dbReference type="ARBA" id="ARBA00022741"/>
    </source>
</evidence>
<dbReference type="Gene3D" id="1.10.10.60">
    <property type="entry name" value="Homeodomain-like"/>
    <property type="match status" value="1"/>
</dbReference>
<dbReference type="AlphaFoldDB" id="A0A1I3RAV5"/>
<gene>
    <name evidence="14" type="ORF">SAMN04487991_2152</name>
</gene>
<dbReference type="GO" id="GO:0000160">
    <property type="term" value="P:phosphorelay signal transduction system"/>
    <property type="evidence" value="ECO:0007669"/>
    <property type="project" value="UniProtKB-KW"/>
</dbReference>
<dbReference type="GO" id="GO:0043565">
    <property type="term" value="F:sequence-specific DNA binding"/>
    <property type="evidence" value="ECO:0007669"/>
    <property type="project" value="InterPro"/>
</dbReference>
<dbReference type="PROSITE" id="PS00688">
    <property type="entry name" value="SIGMA54_INTERACT_3"/>
    <property type="match status" value="1"/>
</dbReference>
<sequence>MEEAGTPHDSLLTASLTQVSVLVVDDEPGMRNFLVKTLTPHCRAVAEASNAEEAAAQLAAQHFDIMLLDNMMPGQKGLDWLAEQRTTGGVTDVIMVTAYADLETAIQAMRAGVSDFILKPFRTNQLLNAVCRCQQTAMLRRENRLLRRELEQCDLGARHRDRLLGGSPEIEEIRTTLERVKDVTTPLLITGASGTGKEVAARHLHAASKRADRPFVPVNCATIPAEMIELELFGHAAGAYPGAAAAREGLLASAQGGTVFIDEVADLSGPAQMALLRVLEDGLVRPVGTERSLQLDIRFVLASARSLRQEVAEGRFRPDLFFRIDVLNLQMPPLAHRGTDVLELAALFLDDLSHRLGLPGLEIDAAARAAMLRYDWPGNIRELRNFIERALIFGGFPLETLGGEQIARAAIAPLDQVERREILRALDAVDGNRTEAARRLGVSRKTIDRKCAAWGL</sequence>
<evidence type="ECO:0000256" key="10">
    <source>
        <dbReference type="ARBA" id="ARBA00023163"/>
    </source>
</evidence>
<dbReference type="PROSITE" id="PS00676">
    <property type="entry name" value="SIGMA54_INTERACT_2"/>
    <property type="match status" value="1"/>
</dbReference>
<name>A0A1I3RAV5_9RHOB</name>
<dbReference type="Proteomes" id="UP000199630">
    <property type="component" value="Unassembled WGS sequence"/>
</dbReference>
<evidence type="ECO:0000256" key="5">
    <source>
        <dbReference type="ARBA" id="ARBA00022840"/>
    </source>
</evidence>
<dbReference type="FunFam" id="3.40.50.300:FF:000006">
    <property type="entry name" value="DNA-binding transcriptional regulator NtrC"/>
    <property type="match status" value="1"/>
</dbReference>